<dbReference type="PANTHER" id="PTHR23117:SF13">
    <property type="entry name" value="GUANYLATE KINASE"/>
    <property type="match status" value="1"/>
</dbReference>
<dbReference type="GO" id="GO:0005829">
    <property type="term" value="C:cytosol"/>
    <property type="evidence" value="ECO:0007669"/>
    <property type="project" value="TreeGrafter"/>
</dbReference>
<comment type="similarity">
    <text evidence="3 13">Belongs to the guanylate kinase family.</text>
</comment>
<dbReference type="EC" id="2.7.4.8" evidence="4 13"/>
<evidence type="ECO:0000256" key="1">
    <source>
        <dbReference type="ARBA" id="ARBA00003531"/>
    </source>
</evidence>
<sequence length="188" mass="21520">MRNVLIVISGPSGVGKGTLVDLLLQEDKSLVKSVSCTTRAPREGETEGVSYYFITQQEFRARIAENDFLEYDEHFGNYYGTPRSFVERQLRTHSVILEIDVVGALNAKRLMPRQTTLIMVTPPSQEALEARLAGRGSESEEERAARLRRVRYELEQAPLYDYVVVNDDLQRTKNEILQIIRKEKEKTV</sequence>
<dbReference type="SMART" id="SM00072">
    <property type="entry name" value="GuKc"/>
    <property type="match status" value="1"/>
</dbReference>
<evidence type="ECO:0000256" key="12">
    <source>
        <dbReference type="ARBA" id="ARBA00048594"/>
    </source>
</evidence>
<keyword evidence="10 13" id="KW-0067">ATP-binding</keyword>
<dbReference type="FunFam" id="3.30.63.10:FF:000005">
    <property type="entry name" value="Guanylate kinase"/>
    <property type="match status" value="1"/>
</dbReference>
<evidence type="ECO:0000256" key="4">
    <source>
        <dbReference type="ARBA" id="ARBA00012961"/>
    </source>
</evidence>
<dbReference type="InterPro" id="IPR020590">
    <property type="entry name" value="Guanylate_kinase_CS"/>
</dbReference>
<keyword evidence="6 13" id="KW-0963">Cytoplasm</keyword>
<evidence type="ECO:0000313" key="15">
    <source>
        <dbReference type="EMBL" id="HIZ24722.1"/>
    </source>
</evidence>
<dbReference type="Pfam" id="PF00625">
    <property type="entry name" value="Guanylate_kin"/>
    <property type="match status" value="1"/>
</dbReference>
<dbReference type="SUPFAM" id="SSF52540">
    <property type="entry name" value="P-loop containing nucleoside triphosphate hydrolases"/>
    <property type="match status" value="1"/>
</dbReference>
<evidence type="ECO:0000256" key="9">
    <source>
        <dbReference type="ARBA" id="ARBA00022777"/>
    </source>
</evidence>
<dbReference type="GO" id="GO:0004385">
    <property type="term" value="F:GMP kinase activity"/>
    <property type="evidence" value="ECO:0007669"/>
    <property type="project" value="UniProtKB-UniRule"/>
</dbReference>
<evidence type="ECO:0000256" key="10">
    <source>
        <dbReference type="ARBA" id="ARBA00022840"/>
    </source>
</evidence>
<feature type="domain" description="Guanylate kinase-like" evidence="14">
    <location>
        <begin position="3"/>
        <end position="181"/>
    </location>
</feature>
<feature type="binding site" evidence="13">
    <location>
        <begin position="10"/>
        <end position="17"/>
    </location>
    <ligand>
        <name>ATP</name>
        <dbReference type="ChEBI" id="CHEBI:30616"/>
    </ligand>
</feature>
<dbReference type="GO" id="GO:0005524">
    <property type="term" value="F:ATP binding"/>
    <property type="evidence" value="ECO:0007669"/>
    <property type="project" value="UniProtKB-UniRule"/>
</dbReference>
<reference evidence="15" key="2">
    <citation type="submission" date="2021-04" db="EMBL/GenBank/DDBJ databases">
        <authorList>
            <person name="Gilroy R."/>
        </authorList>
    </citation>
    <scope>NUCLEOTIDE SEQUENCE</scope>
    <source>
        <strain evidence="15">CHK33-5263</strain>
    </source>
</reference>
<gene>
    <name evidence="13 15" type="primary">gmk</name>
    <name evidence="15" type="ORF">H9812_04520</name>
</gene>
<dbReference type="Gene3D" id="3.40.50.300">
    <property type="entry name" value="P-loop containing nucleotide triphosphate hydrolases"/>
    <property type="match status" value="1"/>
</dbReference>
<evidence type="ECO:0000256" key="5">
    <source>
        <dbReference type="ARBA" id="ARBA00016296"/>
    </source>
</evidence>
<comment type="subcellular location">
    <subcellularLocation>
        <location evidence="2 13">Cytoplasm</location>
    </subcellularLocation>
</comment>
<comment type="catalytic activity">
    <reaction evidence="12 13">
        <text>GMP + ATP = GDP + ADP</text>
        <dbReference type="Rhea" id="RHEA:20780"/>
        <dbReference type="ChEBI" id="CHEBI:30616"/>
        <dbReference type="ChEBI" id="CHEBI:58115"/>
        <dbReference type="ChEBI" id="CHEBI:58189"/>
        <dbReference type="ChEBI" id="CHEBI:456216"/>
        <dbReference type="EC" id="2.7.4.8"/>
    </reaction>
</comment>
<evidence type="ECO:0000313" key="16">
    <source>
        <dbReference type="Proteomes" id="UP000824044"/>
    </source>
</evidence>
<dbReference type="Gene3D" id="3.30.63.10">
    <property type="entry name" value="Guanylate Kinase phosphate binding domain"/>
    <property type="match status" value="1"/>
</dbReference>
<dbReference type="Proteomes" id="UP000824044">
    <property type="component" value="Unassembled WGS sequence"/>
</dbReference>
<evidence type="ECO:0000256" key="3">
    <source>
        <dbReference type="ARBA" id="ARBA00005790"/>
    </source>
</evidence>
<evidence type="ECO:0000256" key="2">
    <source>
        <dbReference type="ARBA" id="ARBA00004496"/>
    </source>
</evidence>
<dbReference type="EMBL" id="DXBS01000087">
    <property type="protein sequence ID" value="HIZ24722.1"/>
    <property type="molecule type" value="Genomic_DNA"/>
</dbReference>
<comment type="function">
    <text evidence="1 13">Essential for recycling GMP and indirectly, cGMP.</text>
</comment>
<proteinExistence type="inferred from homology"/>
<dbReference type="NCBIfam" id="TIGR03263">
    <property type="entry name" value="guanyl_kin"/>
    <property type="match status" value="1"/>
</dbReference>
<accession>A0A9D2IW75</accession>
<comment type="caution">
    <text evidence="15">The sequence shown here is derived from an EMBL/GenBank/DDBJ whole genome shotgun (WGS) entry which is preliminary data.</text>
</comment>
<dbReference type="PANTHER" id="PTHR23117">
    <property type="entry name" value="GUANYLATE KINASE-RELATED"/>
    <property type="match status" value="1"/>
</dbReference>
<evidence type="ECO:0000256" key="8">
    <source>
        <dbReference type="ARBA" id="ARBA00022741"/>
    </source>
</evidence>
<evidence type="ECO:0000256" key="7">
    <source>
        <dbReference type="ARBA" id="ARBA00022679"/>
    </source>
</evidence>
<dbReference type="InterPro" id="IPR008145">
    <property type="entry name" value="GK/Ca_channel_bsu"/>
</dbReference>
<evidence type="ECO:0000256" key="13">
    <source>
        <dbReference type="HAMAP-Rule" id="MF_00328"/>
    </source>
</evidence>
<dbReference type="InterPro" id="IPR008144">
    <property type="entry name" value="Guanylate_kin-like_dom"/>
</dbReference>
<dbReference type="HAMAP" id="MF_00328">
    <property type="entry name" value="Guanylate_kinase"/>
    <property type="match status" value="1"/>
</dbReference>
<dbReference type="CDD" id="cd00071">
    <property type="entry name" value="GMPK"/>
    <property type="match status" value="1"/>
</dbReference>
<protein>
    <recommendedName>
        <fullName evidence="5 13">Guanylate kinase</fullName>
        <ecNumber evidence="4 13">2.7.4.8</ecNumber>
    </recommendedName>
    <alternativeName>
        <fullName evidence="11 13">GMP kinase</fullName>
    </alternativeName>
</protein>
<evidence type="ECO:0000259" key="14">
    <source>
        <dbReference type="PROSITE" id="PS50052"/>
    </source>
</evidence>
<evidence type="ECO:0000256" key="11">
    <source>
        <dbReference type="ARBA" id="ARBA00030128"/>
    </source>
</evidence>
<reference evidence="15" key="1">
    <citation type="journal article" date="2021" name="PeerJ">
        <title>Extensive microbial diversity within the chicken gut microbiome revealed by metagenomics and culture.</title>
        <authorList>
            <person name="Gilroy R."/>
            <person name="Ravi A."/>
            <person name="Getino M."/>
            <person name="Pursley I."/>
            <person name="Horton D.L."/>
            <person name="Alikhan N.F."/>
            <person name="Baker D."/>
            <person name="Gharbi K."/>
            <person name="Hall N."/>
            <person name="Watson M."/>
            <person name="Adriaenssens E.M."/>
            <person name="Foster-Nyarko E."/>
            <person name="Jarju S."/>
            <person name="Secka A."/>
            <person name="Antonio M."/>
            <person name="Oren A."/>
            <person name="Chaudhuri R.R."/>
            <person name="La Ragione R."/>
            <person name="Hildebrand F."/>
            <person name="Pallen M.J."/>
        </authorList>
    </citation>
    <scope>NUCLEOTIDE SEQUENCE</scope>
    <source>
        <strain evidence="15">CHK33-5263</strain>
    </source>
</reference>
<dbReference type="PROSITE" id="PS50052">
    <property type="entry name" value="GUANYLATE_KINASE_2"/>
    <property type="match status" value="1"/>
</dbReference>
<keyword evidence="9 13" id="KW-0418">Kinase</keyword>
<keyword evidence="8 13" id="KW-0547">Nucleotide-binding</keyword>
<dbReference type="InterPro" id="IPR017665">
    <property type="entry name" value="Guanylate_kinase"/>
</dbReference>
<dbReference type="AlphaFoldDB" id="A0A9D2IW75"/>
<keyword evidence="7 13" id="KW-0808">Transferase</keyword>
<dbReference type="PROSITE" id="PS00856">
    <property type="entry name" value="GUANYLATE_KINASE_1"/>
    <property type="match status" value="1"/>
</dbReference>
<evidence type="ECO:0000256" key="6">
    <source>
        <dbReference type="ARBA" id="ARBA00022490"/>
    </source>
</evidence>
<dbReference type="InterPro" id="IPR027417">
    <property type="entry name" value="P-loop_NTPase"/>
</dbReference>
<name>A0A9D2IW75_9FIRM</name>
<organism evidence="15 16">
    <name type="scientific">Candidatus Gallimonas intestinigallinarum</name>
    <dbReference type="NCBI Taxonomy" id="2838604"/>
    <lineage>
        <taxon>Bacteria</taxon>
        <taxon>Bacillati</taxon>
        <taxon>Bacillota</taxon>
        <taxon>Clostridia</taxon>
        <taxon>Candidatus Gallimonas</taxon>
    </lineage>
</organism>